<gene>
    <name evidence="1" type="ORF">ZEAMMB73_Zm00001d053114</name>
</gene>
<dbReference type="EMBL" id="CM000780">
    <property type="protein sequence ID" value="AQK58782.1"/>
    <property type="molecule type" value="Genomic_DNA"/>
</dbReference>
<evidence type="ECO:0000313" key="1">
    <source>
        <dbReference type="EMBL" id="AQK58782.1"/>
    </source>
</evidence>
<dbReference type="OMA" id="ICIAKGY"/>
<organism evidence="1">
    <name type="scientific">Zea mays</name>
    <name type="common">Maize</name>
    <dbReference type="NCBI Taxonomy" id="4577"/>
    <lineage>
        <taxon>Eukaryota</taxon>
        <taxon>Viridiplantae</taxon>
        <taxon>Streptophyta</taxon>
        <taxon>Embryophyta</taxon>
        <taxon>Tracheophyta</taxon>
        <taxon>Spermatophyta</taxon>
        <taxon>Magnoliopsida</taxon>
        <taxon>Liliopsida</taxon>
        <taxon>Poales</taxon>
        <taxon>Poaceae</taxon>
        <taxon>PACMAD clade</taxon>
        <taxon>Panicoideae</taxon>
        <taxon>Andropogonodae</taxon>
        <taxon>Andropogoneae</taxon>
        <taxon>Tripsacinae</taxon>
        <taxon>Zea</taxon>
    </lineage>
</organism>
<dbReference type="SMR" id="A0A1D6QM89"/>
<proteinExistence type="predicted"/>
<sequence>MSFSKRVAVAAALALALQLILASHRITMVAVAAAGAKKDETIAPLQTCETMIKVPCWGKNAICIPICIAMRYTGGFCDVATCMCTKQCLAAAEAEADGASQQAVATPRLN</sequence>
<dbReference type="AlphaFoldDB" id="A0A1D6QM89"/>
<accession>A0A1D6QM89</accession>
<dbReference type="InParanoid" id="A0A1D6QM89"/>
<name>A0A1D6QM89_MAIZE</name>
<protein>
    <submittedName>
        <fullName evidence="1">Uncharacterized protein</fullName>
    </submittedName>
</protein>
<dbReference type="ExpressionAtlas" id="A0A1D6QM89">
    <property type="expression patterns" value="baseline and differential"/>
</dbReference>
<reference evidence="1" key="1">
    <citation type="submission" date="2015-12" db="EMBL/GenBank/DDBJ databases">
        <title>Update maize B73 reference genome by single molecule sequencing technologies.</title>
        <authorList>
            <consortium name="Maize Genome Sequencing Project"/>
            <person name="Ware D."/>
        </authorList>
    </citation>
    <scope>NUCLEOTIDE SEQUENCE</scope>
    <source>
        <tissue evidence="1">Seedling</tissue>
    </source>
</reference>